<organism evidence="3 4">
    <name type="scientific">Thlaspi arvense</name>
    <name type="common">Field penny-cress</name>
    <dbReference type="NCBI Taxonomy" id="13288"/>
    <lineage>
        <taxon>Eukaryota</taxon>
        <taxon>Viridiplantae</taxon>
        <taxon>Streptophyta</taxon>
        <taxon>Embryophyta</taxon>
        <taxon>Tracheophyta</taxon>
        <taxon>Spermatophyta</taxon>
        <taxon>Magnoliopsida</taxon>
        <taxon>eudicotyledons</taxon>
        <taxon>Gunneridae</taxon>
        <taxon>Pentapetalae</taxon>
        <taxon>rosids</taxon>
        <taxon>malvids</taxon>
        <taxon>Brassicales</taxon>
        <taxon>Brassicaceae</taxon>
        <taxon>Thlaspideae</taxon>
        <taxon>Thlaspi</taxon>
    </lineage>
</organism>
<feature type="domain" description="DUF4283" evidence="2">
    <location>
        <begin position="66"/>
        <end position="142"/>
    </location>
</feature>
<feature type="compositionally biased region" description="Basic residues" evidence="1">
    <location>
        <begin position="400"/>
        <end position="413"/>
    </location>
</feature>
<feature type="non-terminal residue" evidence="3">
    <location>
        <position position="413"/>
    </location>
</feature>
<dbReference type="Proteomes" id="UP000836841">
    <property type="component" value="Chromosome 6"/>
</dbReference>
<feature type="region of interest" description="Disordered" evidence="1">
    <location>
        <begin position="370"/>
        <end position="413"/>
    </location>
</feature>
<name>A0AAU9SRT4_THLAR</name>
<sequence length="413" mass="45656">APQVDPSTFSSPSQSPISGGPTNSWSGIVNGSVSSLNNGEKPVYVVDKGIASIVIPPELLADDEPLWKCFVAGYFIGDASHVGRIHATVNRIWAVPGKGGKIDVQFIGKNLVLFKIDNEQIRSRVVRRRYWHVSESMIGTQQQRKFPPDLSAMPLWVDFRSVLNHLYSHKGLKFLGNIAGKFVKLHPTTERCTRLDVARVLVEVCYPWLSSRCMVCQKWGHNTSECQEDKVTILQKEASVEEVQRPQMDAPQSPSQVVSDLITELENADVLPGDALAGVTSAKSESVSLATTTDKVWKTVSGPRHSPACEPAVSESTEYQNLQSPFRYQILAAIDEVTAEEEDEEEAHEHEEVEEGELLVEKQGDAEGVLAKKKGKGHQKLTAKAPKKMIFRSKDMMHGVAHKPTKKVSSRKL</sequence>
<feature type="compositionally biased region" description="Basic residues" evidence="1">
    <location>
        <begin position="371"/>
        <end position="391"/>
    </location>
</feature>
<dbReference type="InterPro" id="IPR025558">
    <property type="entry name" value="DUF4283"/>
</dbReference>
<evidence type="ECO:0000313" key="3">
    <source>
        <dbReference type="EMBL" id="CAH2070543.1"/>
    </source>
</evidence>
<feature type="region of interest" description="Disordered" evidence="1">
    <location>
        <begin position="1"/>
        <end position="23"/>
    </location>
</feature>
<gene>
    <name evidence="3" type="ORF">TAV2_LOCUS20622</name>
</gene>
<dbReference type="EMBL" id="OU466862">
    <property type="protein sequence ID" value="CAH2070543.1"/>
    <property type="molecule type" value="Genomic_DNA"/>
</dbReference>
<dbReference type="Pfam" id="PF14111">
    <property type="entry name" value="DUF4283"/>
    <property type="match status" value="1"/>
</dbReference>
<dbReference type="AlphaFoldDB" id="A0AAU9SRT4"/>
<proteinExistence type="predicted"/>
<reference evidence="3 4" key="1">
    <citation type="submission" date="2022-03" db="EMBL/GenBank/DDBJ databases">
        <authorList>
            <person name="Nunn A."/>
            <person name="Chopra R."/>
            <person name="Nunn A."/>
            <person name="Contreras Garrido A."/>
        </authorList>
    </citation>
    <scope>NUCLEOTIDE SEQUENCE [LARGE SCALE GENOMIC DNA]</scope>
</reference>
<keyword evidence="4" id="KW-1185">Reference proteome</keyword>
<feature type="compositionally biased region" description="Low complexity" evidence="1">
    <location>
        <begin position="1"/>
        <end position="22"/>
    </location>
</feature>
<protein>
    <recommendedName>
        <fullName evidence="2">DUF4283 domain-containing protein</fullName>
    </recommendedName>
</protein>
<dbReference type="PANTHER" id="PTHR31286:SF148">
    <property type="entry name" value="DUF4283 DOMAIN-CONTAINING PROTEIN"/>
    <property type="match status" value="1"/>
</dbReference>
<feature type="non-terminal residue" evidence="3">
    <location>
        <position position="1"/>
    </location>
</feature>
<dbReference type="InterPro" id="IPR040256">
    <property type="entry name" value="At4g02000-like"/>
</dbReference>
<dbReference type="PANTHER" id="PTHR31286">
    <property type="entry name" value="GLYCINE-RICH CELL WALL STRUCTURAL PROTEIN 1.8-LIKE"/>
    <property type="match status" value="1"/>
</dbReference>
<accession>A0AAU9SRT4</accession>
<evidence type="ECO:0000259" key="2">
    <source>
        <dbReference type="Pfam" id="PF14111"/>
    </source>
</evidence>
<evidence type="ECO:0000313" key="4">
    <source>
        <dbReference type="Proteomes" id="UP000836841"/>
    </source>
</evidence>
<evidence type="ECO:0000256" key="1">
    <source>
        <dbReference type="SAM" id="MobiDB-lite"/>
    </source>
</evidence>